<organism evidence="2 3">
    <name type="scientific">Rubellimicrobium mesophilum DSM 19309</name>
    <dbReference type="NCBI Taxonomy" id="442562"/>
    <lineage>
        <taxon>Bacteria</taxon>
        <taxon>Pseudomonadati</taxon>
        <taxon>Pseudomonadota</taxon>
        <taxon>Alphaproteobacteria</taxon>
        <taxon>Rhodobacterales</taxon>
        <taxon>Roseobacteraceae</taxon>
        <taxon>Rubellimicrobium</taxon>
    </lineage>
</organism>
<dbReference type="Gene3D" id="3.40.50.300">
    <property type="entry name" value="P-loop containing nucleotide triphosphate hydrolases"/>
    <property type="match status" value="1"/>
</dbReference>
<reference evidence="2 3" key="1">
    <citation type="submission" date="2013-02" db="EMBL/GenBank/DDBJ databases">
        <authorList>
            <person name="Fiebig A."/>
            <person name="Goeker M."/>
            <person name="Klenk H.-P.P."/>
        </authorList>
    </citation>
    <scope>NUCLEOTIDE SEQUENCE [LARGE SCALE GENOMIC DNA]</scope>
    <source>
        <strain evidence="2 3">DSM 19309</strain>
    </source>
</reference>
<evidence type="ECO:0000313" key="2">
    <source>
        <dbReference type="EMBL" id="EYD77461.1"/>
    </source>
</evidence>
<dbReference type="InterPro" id="IPR027417">
    <property type="entry name" value="P-loop_NTPase"/>
</dbReference>
<dbReference type="Proteomes" id="UP000019666">
    <property type="component" value="Unassembled WGS sequence"/>
</dbReference>
<keyword evidence="3" id="KW-1185">Reference proteome</keyword>
<gene>
    <name evidence="2" type="ORF">Rumeso_00886</name>
</gene>
<name>A0A017HSV7_9RHOB</name>
<dbReference type="AlphaFoldDB" id="A0A017HSV7"/>
<evidence type="ECO:0008006" key="4">
    <source>
        <dbReference type="Google" id="ProtNLM"/>
    </source>
</evidence>
<dbReference type="HOGENOM" id="CLU_018342_0_0_5"/>
<dbReference type="SUPFAM" id="SSF52540">
    <property type="entry name" value="P-loop containing nucleoside triphosphate hydrolases"/>
    <property type="match status" value="1"/>
</dbReference>
<feature type="compositionally biased region" description="Acidic residues" evidence="1">
    <location>
        <begin position="314"/>
        <end position="333"/>
    </location>
</feature>
<accession>A0A017HSV7</accession>
<feature type="region of interest" description="Disordered" evidence="1">
    <location>
        <begin position="314"/>
        <end position="340"/>
    </location>
</feature>
<evidence type="ECO:0000256" key="1">
    <source>
        <dbReference type="SAM" id="MobiDB-lite"/>
    </source>
</evidence>
<sequence length="833" mass="92753">MGELRRHGKWPSAARLSWRCAQIRGRRPPPEPRRGLLGAAPRNGRRDRKVEIVVPRCTNLLDCLPGWCSLDLGTTWNNNMASTYSASRTRTQNRPGWVLTFRHPLRPDSRGRPGLKMRRGLGTTDPTEADQLVEQMNTLLGDPSWWNATRRVDAERHFAPAVVAAFFDDIQAGRADPWAVREQHIPLPDRDDGFTRVLFVGTTGAGKTTLLRHLIGSDHERDRFPSTSTAKTTVSDIEIVLADGDFEAVVTFSSEHEVQANIEDCVAEACVAAFEGKKDADVADRLLNHKDQRFRLSYALGSFVDEASKAVDDDFSFDEPEETAPAEDEDAVPTDEREKNAQRLRDYIKRVRDLQASVEKKVSDDLGEDISKLVGPDRDAAQDLFESALGDDEGFGSIVHDILDEVRSRFDLLSEGHLVCNRSGWPELWTMTSDNRDEFIRAVRWFASNYAPQFGRLLTPLVDGIRVQGPLFPTFTETKPKLVLLDGQGLGHTPDSSASVTTQITKRFTDVDVVLLVDNAQQPMQAAPLSVIRAVATSGHQRKLAIAFSHFDSVKGANLPDFQSRRAHVMASVTNGLTSLRDALGGSSTVRMMEQTIEDRCFMLGGLDRRSKELPRGFQGELIRLLQHFVRAIEPPPQPVAHPVYHFDGLPLAIQAAARSFQGPWLARLGLAPHGTTSKEHWTRIKALNRRIAGEMSNNEYDNLRPVADLVARLTEEVSRFLSSPASWAPTTPTEAEAEAALDLIREAVNIKFHSLAARRLAQEQLEVWRDAFELKGKGSTFERAQVIRDIYEEAVPVPNAVMTEVSKAFLDEIRQIVGDAVKQQEEVGRAAA</sequence>
<comment type="caution">
    <text evidence="2">The sequence shown here is derived from an EMBL/GenBank/DDBJ whole genome shotgun (WGS) entry which is preliminary data.</text>
</comment>
<dbReference type="EMBL" id="AOSK01000028">
    <property type="protein sequence ID" value="EYD77461.1"/>
    <property type="molecule type" value="Genomic_DNA"/>
</dbReference>
<proteinExistence type="predicted"/>
<protein>
    <recommendedName>
        <fullName evidence="4">AAA+ ATPase domain-containing protein</fullName>
    </recommendedName>
</protein>
<evidence type="ECO:0000313" key="3">
    <source>
        <dbReference type="Proteomes" id="UP000019666"/>
    </source>
</evidence>
<feature type="region of interest" description="Disordered" evidence="1">
    <location>
        <begin position="24"/>
        <end position="45"/>
    </location>
</feature>
<dbReference type="PATRIC" id="fig|442562.3.peg.876"/>